<keyword evidence="1" id="KW-0812">Transmembrane</keyword>
<keyword evidence="1" id="KW-0472">Membrane</keyword>
<protein>
    <submittedName>
        <fullName evidence="3">PDZ domain-containing protein</fullName>
    </submittedName>
</protein>
<sequence length="416" mass="45522">MYPFTEIIPLILKSFLQAFMDPQFWPVFLLIVGLIALQYQRMGRLRESFFHQKSGRAWADVIMAAGFGLLGGLAGSFLMVFIGLTLSGPDLIYLWPVAILLMLINMRFLCFAYSGGVLAVSSLLLGFPQVNIPQIMALVAVLHMVESILILVSGHLGAAPAFIKAAGGRVVGGFTLQRFWPIPLVVLAVAGTGAVQGVVEMPDWWPLIKPDVPGELHNLVFYLMPVVAGLGYGDVSIARSPVEKSRLSALHLGLYSVILLILAVLAEHSRAVTLAAALFSPLGHETVIYISRRIESCGEPLYVPPARGVRVLDVSPDMAAWRAGIRSGDIILAVNGLELTDKNSFYQMQQETFLPLLVDYFSRAAGENRRRLLVPAGPGGWGLVLVPEGNENKYVELWTTGPLGRLLKGFWRKFRS</sequence>
<evidence type="ECO:0000313" key="3">
    <source>
        <dbReference type="EMBL" id="MDF9406991.1"/>
    </source>
</evidence>
<dbReference type="InterPro" id="IPR036034">
    <property type="entry name" value="PDZ_sf"/>
</dbReference>
<proteinExistence type="predicted"/>
<dbReference type="Gene3D" id="2.30.42.10">
    <property type="match status" value="1"/>
</dbReference>
<gene>
    <name evidence="3" type="ORF">L7E55_01210</name>
</gene>
<organism evidence="3 4">
    <name type="scientific">Pelotomaculum isophthalicicum JI</name>
    <dbReference type="NCBI Taxonomy" id="947010"/>
    <lineage>
        <taxon>Bacteria</taxon>
        <taxon>Bacillati</taxon>
        <taxon>Bacillota</taxon>
        <taxon>Clostridia</taxon>
        <taxon>Eubacteriales</taxon>
        <taxon>Desulfotomaculaceae</taxon>
        <taxon>Pelotomaculum</taxon>
    </lineage>
</organism>
<evidence type="ECO:0000259" key="2">
    <source>
        <dbReference type="PROSITE" id="PS50106"/>
    </source>
</evidence>
<dbReference type="InterPro" id="IPR001478">
    <property type="entry name" value="PDZ"/>
</dbReference>
<dbReference type="PROSITE" id="PS50106">
    <property type="entry name" value="PDZ"/>
    <property type="match status" value="1"/>
</dbReference>
<dbReference type="SMART" id="SM00228">
    <property type="entry name" value="PDZ"/>
    <property type="match status" value="1"/>
</dbReference>
<feature type="transmembrane region" description="Helical" evidence="1">
    <location>
        <begin position="23"/>
        <end position="40"/>
    </location>
</feature>
<feature type="domain" description="PDZ" evidence="2">
    <location>
        <begin position="308"/>
        <end position="341"/>
    </location>
</feature>
<dbReference type="EMBL" id="JAKOAV010000001">
    <property type="protein sequence ID" value="MDF9406991.1"/>
    <property type="molecule type" value="Genomic_DNA"/>
</dbReference>
<dbReference type="Proteomes" id="UP001154312">
    <property type="component" value="Unassembled WGS sequence"/>
</dbReference>
<feature type="transmembrane region" description="Helical" evidence="1">
    <location>
        <begin position="61"/>
        <end position="86"/>
    </location>
</feature>
<dbReference type="AlphaFoldDB" id="A0A9X4H0S5"/>
<evidence type="ECO:0000313" key="4">
    <source>
        <dbReference type="Proteomes" id="UP001154312"/>
    </source>
</evidence>
<evidence type="ECO:0000256" key="1">
    <source>
        <dbReference type="SAM" id="Phobius"/>
    </source>
</evidence>
<feature type="transmembrane region" description="Helical" evidence="1">
    <location>
        <begin position="179"/>
        <end position="199"/>
    </location>
</feature>
<reference evidence="3" key="1">
    <citation type="submission" date="2022-02" db="EMBL/GenBank/DDBJ databases">
        <authorList>
            <person name="Leng L."/>
        </authorList>
    </citation>
    <scope>NUCLEOTIDE SEQUENCE</scope>
    <source>
        <strain evidence="3">JI</strain>
    </source>
</reference>
<keyword evidence="4" id="KW-1185">Reference proteome</keyword>
<feature type="transmembrane region" description="Helical" evidence="1">
    <location>
        <begin position="148"/>
        <end position="167"/>
    </location>
</feature>
<feature type="transmembrane region" description="Helical" evidence="1">
    <location>
        <begin position="219"/>
        <end position="237"/>
    </location>
</feature>
<comment type="caution">
    <text evidence="3">The sequence shown here is derived from an EMBL/GenBank/DDBJ whole genome shotgun (WGS) entry which is preliminary data.</text>
</comment>
<accession>A0A9X4H0S5</accession>
<name>A0A9X4H0S5_9FIRM</name>
<dbReference type="SUPFAM" id="SSF50156">
    <property type="entry name" value="PDZ domain-like"/>
    <property type="match status" value="1"/>
</dbReference>
<feature type="transmembrane region" description="Helical" evidence="1">
    <location>
        <begin position="249"/>
        <end position="266"/>
    </location>
</feature>
<dbReference type="InterPro" id="IPR041489">
    <property type="entry name" value="PDZ_6"/>
</dbReference>
<keyword evidence="1" id="KW-1133">Transmembrane helix</keyword>
<dbReference type="Pfam" id="PF17820">
    <property type="entry name" value="PDZ_6"/>
    <property type="match status" value="1"/>
</dbReference>